<dbReference type="RefSeq" id="WP_267988900.1">
    <property type="nucleotide sequence ID" value="NZ_JAPJZI010000001.1"/>
</dbReference>
<feature type="transmembrane region" description="Helical" evidence="6">
    <location>
        <begin position="169"/>
        <end position="189"/>
    </location>
</feature>
<reference evidence="7" key="1">
    <citation type="submission" date="2022-11" db="EMBL/GenBank/DDBJ databases">
        <title>Draft genome sequence of Hoeflea poritis E7-10 and Hoeflea prorocentri PM5-8, separated from scleractinian coral Porites lutea and marine dinoflagellate.</title>
        <authorList>
            <person name="Zhang G."/>
            <person name="Wei Q."/>
            <person name="Cai L."/>
        </authorList>
    </citation>
    <scope>NUCLEOTIDE SEQUENCE</scope>
    <source>
        <strain evidence="7">PM5-8</strain>
    </source>
</reference>
<dbReference type="Proteomes" id="UP001151234">
    <property type="component" value="Unassembled WGS sequence"/>
</dbReference>
<gene>
    <name evidence="7" type="ORF">OQ273_02530</name>
</gene>
<accession>A0A9X3UDX6</accession>
<comment type="subcellular location">
    <subcellularLocation>
        <location evidence="1">Cell membrane</location>
        <topology evidence="1">Multi-pass membrane protein</topology>
    </subcellularLocation>
</comment>
<protein>
    <submittedName>
        <fullName evidence="7">Branched-chain amino acid ABC transporter permease</fullName>
    </submittedName>
</protein>
<comment type="caution">
    <text evidence="7">The sequence shown here is derived from an EMBL/GenBank/DDBJ whole genome shotgun (WGS) entry which is preliminary data.</text>
</comment>
<feature type="transmembrane region" description="Helical" evidence="6">
    <location>
        <begin position="92"/>
        <end position="114"/>
    </location>
</feature>
<dbReference type="EMBL" id="JAPJZI010000001">
    <property type="protein sequence ID" value="MDA5397438.1"/>
    <property type="molecule type" value="Genomic_DNA"/>
</dbReference>
<feature type="transmembrane region" description="Helical" evidence="6">
    <location>
        <begin position="66"/>
        <end position="86"/>
    </location>
</feature>
<keyword evidence="4 6" id="KW-1133">Transmembrane helix</keyword>
<feature type="transmembrane region" description="Helical" evidence="6">
    <location>
        <begin position="285"/>
        <end position="308"/>
    </location>
</feature>
<dbReference type="PANTHER" id="PTHR30482">
    <property type="entry name" value="HIGH-AFFINITY BRANCHED-CHAIN AMINO ACID TRANSPORT SYSTEM PERMEASE"/>
    <property type="match status" value="1"/>
</dbReference>
<sequence length="335" mass="36019">MASNNCERFEEEVLNYRFVIPLGLIALVAVLPVFVPWAKIVLTLAFAKGLAVLGIIVLLRAGQVSFGHALYFGVAAYASAFLGRQFAGGELISMLLVGLLVSGALSIVVGLFVVRYRGIFFGMLNLAFSMILYSVLEKFYHLTGGSDGMQVARPTVLGLSLERDNFEVLLFYGTVLAAISAGFAVHKFLRSPIGQIYQAIATNETRLEYLGVSARNTLLTGYVISAVLCGLGGSIMAVAQGIVTPEYTWWIRSGEFVFIAVLGGSGSVGGAFIGAITYELVRTYAAAFAADIWQMVLGFFLLGIILYASRGLYGLYDDLLKPLDLKLARSRGAGK</sequence>
<dbReference type="Pfam" id="PF02653">
    <property type="entry name" value="BPD_transp_2"/>
    <property type="match status" value="1"/>
</dbReference>
<dbReference type="GO" id="GO:0015658">
    <property type="term" value="F:branched-chain amino acid transmembrane transporter activity"/>
    <property type="evidence" value="ECO:0007669"/>
    <property type="project" value="InterPro"/>
</dbReference>
<evidence type="ECO:0000256" key="5">
    <source>
        <dbReference type="ARBA" id="ARBA00023136"/>
    </source>
</evidence>
<evidence type="ECO:0000256" key="2">
    <source>
        <dbReference type="ARBA" id="ARBA00022475"/>
    </source>
</evidence>
<organism evidence="7 8">
    <name type="scientific">Hoeflea prorocentri</name>
    <dbReference type="NCBI Taxonomy" id="1922333"/>
    <lineage>
        <taxon>Bacteria</taxon>
        <taxon>Pseudomonadati</taxon>
        <taxon>Pseudomonadota</taxon>
        <taxon>Alphaproteobacteria</taxon>
        <taxon>Hyphomicrobiales</taxon>
        <taxon>Rhizobiaceae</taxon>
        <taxon>Hoeflea</taxon>
    </lineage>
</organism>
<feature type="transmembrane region" description="Helical" evidence="6">
    <location>
        <begin position="40"/>
        <end position="59"/>
    </location>
</feature>
<name>A0A9X3UDX6_9HYPH</name>
<keyword evidence="3 6" id="KW-0812">Transmembrane</keyword>
<evidence type="ECO:0000256" key="4">
    <source>
        <dbReference type="ARBA" id="ARBA00022989"/>
    </source>
</evidence>
<feature type="transmembrane region" description="Helical" evidence="6">
    <location>
        <begin position="219"/>
        <end position="244"/>
    </location>
</feature>
<evidence type="ECO:0000256" key="3">
    <source>
        <dbReference type="ARBA" id="ARBA00022692"/>
    </source>
</evidence>
<feature type="transmembrane region" description="Helical" evidence="6">
    <location>
        <begin position="14"/>
        <end position="34"/>
    </location>
</feature>
<feature type="transmembrane region" description="Helical" evidence="6">
    <location>
        <begin position="119"/>
        <end position="136"/>
    </location>
</feature>
<dbReference type="CDD" id="cd06581">
    <property type="entry name" value="TM_PBP1_LivM_like"/>
    <property type="match status" value="1"/>
</dbReference>
<dbReference type="PANTHER" id="PTHR30482:SF17">
    <property type="entry name" value="ABC TRANSPORTER ATP-BINDING PROTEIN"/>
    <property type="match status" value="1"/>
</dbReference>
<evidence type="ECO:0000313" key="7">
    <source>
        <dbReference type="EMBL" id="MDA5397438.1"/>
    </source>
</evidence>
<keyword evidence="2" id="KW-1003">Cell membrane</keyword>
<dbReference type="InterPro" id="IPR001851">
    <property type="entry name" value="ABC_transp_permease"/>
</dbReference>
<feature type="transmembrane region" description="Helical" evidence="6">
    <location>
        <begin position="256"/>
        <end position="278"/>
    </location>
</feature>
<dbReference type="InterPro" id="IPR043428">
    <property type="entry name" value="LivM-like"/>
</dbReference>
<dbReference type="GO" id="GO:0005886">
    <property type="term" value="C:plasma membrane"/>
    <property type="evidence" value="ECO:0007669"/>
    <property type="project" value="UniProtKB-SubCell"/>
</dbReference>
<keyword evidence="8" id="KW-1185">Reference proteome</keyword>
<evidence type="ECO:0000256" key="6">
    <source>
        <dbReference type="SAM" id="Phobius"/>
    </source>
</evidence>
<keyword evidence="5 6" id="KW-0472">Membrane</keyword>
<evidence type="ECO:0000256" key="1">
    <source>
        <dbReference type="ARBA" id="ARBA00004651"/>
    </source>
</evidence>
<dbReference type="AlphaFoldDB" id="A0A9X3UDX6"/>
<evidence type="ECO:0000313" key="8">
    <source>
        <dbReference type="Proteomes" id="UP001151234"/>
    </source>
</evidence>
<proteinExistence type="predicted"/>